<dbReference type="GO" id="GO:0042597">
    <property type="term" value="C:periplasmic space"/>
    <property type="evidence" value="ECO:0007669"/>
    <property type="project" value="UniProtKB-SubCell"/>
</dbReference>
<keyword evidence="7" id="KW-1185">Reference proteome</keyword>
<gene>
    <name evidence="6" type="ORF">G3A50_15475</name>
</gene>
<keyword evidence="4" id="KW-0574">Periplasm</keyword>
<evidence type="ECO:0000313" key="6">
    <source>
        <dbReference type="EMBL" id="QIB34955.1"/>
    </source>
</evidence>
<dbReference type="GO" id="GO:0019808">
    <property type="term" value="F:polyamine binding"/>
    <property type="evidence" value="ECO:0007669"/>
    <property type="project" value="InterPro"/>
</dbReference>
<reference evidence="6 7" key="1">
    <citation type="submission" date="2020-02" db="EMBL/GenBank/DDBJ databases">
        <authorList>
            <person name="Li G."/>
        </authorList>
    </citation>
    <scope>NUCLEOTIDE SEQUENCE [LARGE SCALE GENOMIC DNA]</scope>
    <source>
        <strain evidence="6 7">DSM 102029</strain>
    </source>
</reference>
<comment type="subcellular location">
    <subcellularLocation>
        <location evidence="1">Periplasm</location>
    </subcellularLocation>
</comment>
<accession>A0A6P1YPF9</accession>
<dbReference type="Gene3D" id="3.40.190.10">
    <property type="entry name" value="Periplasmic binding protein-like II"/>
    <property type="match status" value="2"/>
</dbReference>
<dbReference type="PRINTS" id="PR00909">
    <property type="entry name" value="SPERMDNBNDNG"/>
</dbReference>
<dbReference type="PANTHER" id="PTHR30222:SF18">
    <property type="entry name" value="BIFUNCTIONAL POLYHYDROXYBUTYRATE SYNTHASE _ ABC TRANSPORTER PERIPLASMIC BINDING PROTEIN-RELATED"/>
    <property type="match status" value="1"/>
</dbReference>
<keyword evidence="3 5" id="KW-0732">Signal</keyword>
<dbReference type="RefSeq" id="WP_163076100.1">
    <property type="nucleotide sequence ID" value="NZ_CP048630.1"/>
</dbReference>
<dbReference type="KEGG" id="apra:G3A50_15475"/>
<evidence type="ECO:0000256" key="4">
    <source>
        <dbReference type="ARBA" id="ARBA00022764"/>
    </source>
</evidence>
<proteinExistence type="predicted"/>
<evidence type="ECO:0000256" key="5">
    <source>
        <dbReference type="SAM" id="SignalP"/>
    </source>
</evidence>
<dbReference type="AlphaFoldDB" id="A0A6P1YPF9"/>
<feature type="signal peptide" evidence="5">
    <location>
        <begin position="1"/>
        <end position="28"/>
    </location>
</feature>
<dbReference type="EMBL" id="CP048630">
    <property type="protein sequence ID" value="QIB34955.1"/>
    <property type="molecule type" value="Genomic_DNA"/>
</dbReference>
<keyword evidence="2" id="KW-0813">Transport</keyword>
<evidence type="ECO:0000256" key="1">
    <source>
        <dbReference type="ARBA" id="ARBA00004418"/>
    </source>
</evidence>
<protein>
    <submittedName>
        <fullName evidence="6">ABC transporter substrate-binding protein</fullName>
    </submittedName>
</protein>
<dbReference type="SUPFAM" id="SSF53850">
    <property type="entry name" value="Periplasmic binding protein-like II"/>
    <property type="match status" value="1"/>
</dbReference>
<dbReference type="InterPro" id="IPR006059">
    <property type="entry name" value="SBP"/>
</dbReference>
<organism evidence="6 7">
    <name type="scientific">Ancylobacter pratisalsi</name>
    <dbReference type="NCBI Taxonomy" id="1745854"/>
    <lineage>
        <taxon>Bacteria</taxon>
        <taxon>Pseudomonadati</taxon>
        <taxon>Pseudomonadota</taxon>
        <taxon>Alphaproteobacteria</taxon>
        <taxon>Hyphomicrobiales</taxon>
        <taxon>Xanthobacteraceae</taxon>
        <taxon>Ancylobacter</taxon>
    </lineage>
</organism>
<dbReference type="CDD" id="cd13588">
    <property type="entry name" value="PBP2_polyamine_1"/>
    <property type="match status" value="1"/>
</dbReference>
<dbReference type="PANTHER" id="PTHR30222">
    <property type="entry name" value="SPERMIDINE/PUTRESCINE-BINDING PERIPLASMIC PROTEIN"/>
    <property type="match status" value="1"/>
</dbReference>
<name>A0A6P1YPF9_9HYPH</name>
<dbReference type="Proteomes" id="UP000464751">
    <property type="component" value="Chromosome"/>
</dbReference>
<feature type="chain" id="PRO_5026714215" evidence="5">
    <location>
        <begin position="29"/>
        <end position="391"/>
    </location>
</feature>
<evidence type="ECO:0000313" key="7">
    <source>
        <dbReference type="Proteomes" id="UP000464751"/>
    </source>
</evidence>
<evidence type="ECO:0000256" key="2">
    <source>
        <dbReference type="ARBA" id="ARBA00022448"/>
    </source>
</evidence>
<dbReference type="Pfam" id="PF13416">
    <property type="entry name" value="SBP_bac_8"/>
    <property type="match status" value="1"/>
</dbReference>
<dbReference type="GO" id="GO:0015846">
    <property type="term" value="P:polyamine transport"/>
    <property type="evidence" value="ECO:0007669"/>
    <property type="project" value="InterPro"/>
</dbReference>
<sequence>MPTSRVTRYLHLPALAACVSLSIQPVVAAELKELGKGEGQVDIVAWAGYIERGDTDKAFDWVSDFEKSTGCKVNVKTAGTSDEMVALMNEGGFDLVTASGDASLRLIAGKKVAPINTKLIPSWSTVDDRLQNAPWHTVDGVHYGVPYQWGSNVLMYNTEAFKGEAPKSWSVVFEEQTLPDGKSNKGRIQAFDGPIYIADAALYLMAHKPELGIKDPYELNEEQYKAALDLLRQQRKIVQRYWHDAMIQIDDFTNEGVVASSSWPFQVNLLVGEKQPIASTIPSEGATGWADTTMMHTDAAHPNCAYMWMEHSLSPKVQGDLASWFGSVPAVPAACKGNELLGPDGCATNGMGDFEKIHFWRTPVSKCATQAEGCVPYYRWVSDYIAVLGGR</sequence>
<dbReference type="InterPro" id="IPR001188">
    <property type="entry name" value="Sperm_putr-bd"/>
</dbReference>
<evidence type="ECO:0000256" key="3">
    <source>
        <dbReference type="ARBA" id="ARBA00022729"/>
    </source>
</evidence>